<keyword evidence="3" id="KW-1185">Reference proteome</keyword>
<dbReference type="InterPro" id="IPR046529">
    <property type="entry name" value="DUF6594"/>
</dbReference>
<comment type="caution">
    <text evidence="2">The sequence shown here is derived from an EMBL/GenBank/DDBJ whole genome shotgun (WGS) entry which is preliminary data.</text>
</comment>
<dbReference type="OrthoDB" id="3546297at2759"/>
<organism evidence="2 3">
    <name type="scientific">Moelleriella libera RCEF 2490</name>
    <dbReference type="NCBI Taxonomy" id="1081109"/>
    <lineage>
        <taxon>Eukaryota</taxon>
        <taxon>Fungi</taxon>
        <taxon>Dikarya</taxon>
        <taxon>Ascomycota</taxon>
        <taxon>Pezizomycotina</taxon>
        <taxon>Sordariomycetes</taxon>
        <taxon>Hypocreomycetidae</taxon>
        <taxon>Hypocreales</taxon>
        <taxon>Clavicipitaceae</taxon>
        <taxon>Moelleriella</taxon>
    </lineage>
</organism>
<name>A0A167ZMC7_9HYPO</name>
<accession>A0A167ZMC7</accession>
<sequence length="223" mass="25884">MLASIEQSQVPDERFHRLWEASTADGNLTLHGFRRFKTIHLLNLRYLELEIGDLDRLIHQLGHDIQTELPGTGPEQSKEDDKRYSLDGTLSMELKPKLRQLLREYDEALLAFNKIMSLDTFSLLDDEKQCSFRTDLSLPEMFETRLLRVDRAPRLRQDPLEHSIRRVFRWLRYIRISRAASSSDAERAYQIRGFGHSNSQNTALIAKVVSRVILAAATITFLM</sequence>
<dbReference type="EMBL" id="AZGY01000014">
    <property type="protein sequence ID" value="KZZ92852.1"/>
    <property type="molecule type" value="Genomic_DNA"/>
</dbReference>
<protein>
    <recommendedName>
        <fullName evidence="1">DUF6594 domain-containing protein</fullName>
    </recommendedName>
</protein>
<evidence type="ECO:0000259" key="1">
    <source>
        <dbReference type="Pfam" id="PF20237"/>
    </source>
</evidence>
<dbReference type="Pfam" id="PF20237">
    <property type="entry name" value="DUF6594"/>
    <property type="match status" value="1"/>
</dbReference>
<evidence type="ECO:0000313" key="3">
    <source>
        <dbReference type="Proteomes" id="UP000078544"/>
    </source>
</evidence>
<proteinExistence type="predicted"/>
<reference evidence="2 3" key="1">
    <citation type="journal article" date="2016" name="Genome Biol. Evol.">
        <title>Divergent and convergent evolution of fungal pathogenicity.</title>
        <authorList>
            <person name="Shang Y."/>
            <person name="Xiao G."/>
            <person name="Zheng P."/>
            <person name="Cen K."/>
            <person name="Zhan S."/>
            <person name="Wang C."/>
        </authorList>
    </citation>
    <scope>NUCLEOTIDE SEQUENCE [LARGE SCALE GENOMIC DNA]</scope>
    <source>
        <strain evidence="2 3">RCEF 2490</strain>
    </source>
</reference>
<dbReference type="AlphaFoldDB" id="A0A167ZMC7"/>
<evidence type="ECO:0000313" key="2">
    <source>
        <dbReference type="EMBL" id="KZZ92852.1"/>
    </source>
</evidence>
<gene>
    <name evidence="2" type="ORF">AAL_05884</name>
</gene>
<dbReference type="Proteomes" id="UP000078544">
    <property type="component" value="Unassembled WGS sequence"/>
</dbReference>
<feature type="domain" description="DUF6594" evidence="1">
    <location>
        <begin position="23"/>
        <end position="218"/>
    </location>
</feature>